<evidence type="ECO:0000256" key="6">
    <source>
        <dbReference type="ARBA" id="ARBA00023212"/>
    </source>
</evidence>
<comment type="subcellular location">
    <subcellularLocation>
        <location evidence="1">Cytoplasm</location>
        <location evidence="1">Cytoskeleton</location>
        <location evidence="1">Cilium basal body</location>
    </subcellularLocation>
    <subcellularLocation>
        <location evidence="2">Cytoplasm</location>
        <location evidence="2">Cytoskeleton</location>
        <location evidence="2">Microtubule organizing center</location>
        <location evidence="2">Centrosome</location>
    </subcellularLocation>
</comment>
<evidence type="ECO:0000256" key="3">
    <source>
        <dbReference type="ARBA" id="ARBA00010767"/>
    </source>
</evidence>
<feature type="compositionally biased region" description="Low complexity" evidence="10">
    <location>
        <begin position="365"/>
        <end position="376"/>
    </location>
</feature>
<reference evidence="11 12" key="1">
    <citation type="submission" date="2019-09" db="EMBL/GenBank/DDBJ databases">
        <title>Bird 10,000 Genomes (B10K) Project - Family phase.</title>
        <authorList>
            <person name="Zhang G."/>
        </authorList>
    </citation>
    <scope>NUCLEOTIDE SEQUENCE [LARGE SCALE GENOMIC DNA]</scope>
    <source>
        <strain evidence="11">B10K-DU-002-51</strain>
        <tissue evidence="11">Muscle</tissue>
    </source>
</reference>
<proteinExistence type="inferred from homology"/>
<feature type="region of interest" description="Disordered" evidence="10">
    <location>
        <begin position="192"/>
        <end position="231"/>
    </location>
</feature>
<dbReference type="EMBL" id="VZZY01010606">
    <property type="protein sequence ID" value="NXW58686.1"/>
    <property type="molecule type" value="Genomic_DNA"/>
</dbReference>
<feature type="region of interest" description="Disordered" evidence="10">
    <location>
        <begin position="356"/>
        <end position="484"/>
    </location>
</feature>
<keyword evidence="5" id="KW-0963">Cytoplasm</keyword>
<evidence type="ECO:0000256" key="4">
    <source>
        <dbReference type="ARBA" id="ARBA00013872"/>
    </source>
</evidence>
<feature type="region of interest" description="Disordered" evidence="10">
    <location>
        <begin position="245"/>
        <end position="270"/>
    </location>
</feature>
<evidence type="ECO:0000256" key="1">
    <source>
        <dbReference type="ARBA" id="ARBA00004120"/>
    </source>
</evidence>
<protein>
    <recommendedName>
        <fullName evidence="4">Centrosomal protein kizuna</fullName>
    </recommendedName>
    <alternativeName>
        <fullName evidence="9">Polo-like kinase 1 substrate 1</fullName>
    </alternativeName>
</protein>
<evidence type="ECO:0000256" key="2">
    <source>
        <dbReference type="ARBA" id="ARBA00004300"/>
    </source>
</evidence>
<evidence type="ECO:0000256" key="9">
    <source>
        <dbReference type="ARBA" id="ARBA00031153"/>
    </source>
</evidence>
<comment type="function">
    <text evidence="8">Centrosomal protein required for establishing a robust mitotic centrosome architecture that can endure the forces that converge on the centrosomes during spindle formation. Required for stabilizing the expanded pericentriolar material around the centriole.</text>
</comment>
<dbReference type="InterPro" id="IPR026742">
    <property type="entry name" value="Centrosomal_kizuma"/>
</dbReference>
<dbReference type="Proteomes" id="UP000541249">
    <property type="component" value="Unassembled WGS sequence"/>
</dbReference>
<comment type="similarity">
    <text evidence="3">Belongs to the kizuna family.</text>
</comment>
<sequence length="484" mass="52288">SEAKRLELERKLMEYTKSDAYLVKLKYMKLTKYLKEIDGRQQEALLRNQTFLKEFNQFETRVKASSSAMIQKMEAWYRREIKSVLSRGEGNLSAEGGEEEGCSEQVSQVGRQAGISTEITMPEGLYHPATVFMGHHTSAVSAAGGLDTWQKALRPTESCSAPDPPLCSPSHEGLGPESRNIDLECDASVEGAMRHQDPAASEEGSEQVFSSACDPKPGSPEEERPQGSVPALPAASWEQDRIAPAAEDSSQQPPNPPAGQEEPLVSSAPDGFCNWAGSLKEDDLEAGEAVVLHQLRALLPDPPWDADALRTRLSHHALFLRKHQVQLPAEVAGMFERLLLSSEKARDGQALRVLREALPEERGDSSSVQSDESSSSLPAIPNDGGEIEQADPAPRLAGAAERGCESGDNGSEATASHEEPSEAGSSSQGRSPPFSRAGSRKGTATAVKSKAFWGESDDSSSEVEAALRPQTHSSEADDFDDFYD</sequence>
<organism evidence="11 12">
    <name type="scientific">Eurystomus gularis</name>
    <dbReference type="NCBI Taxonomy" id="325343"/>
    <lineage>
        <taxon>Eukaryota</taxon>
        <taxon>Metazoa</taxon>
        <taxon>Chordata</taxon>
        <taxon>Craniata</taxon>
        <taxon>Vertebrata</taxon>
        <taxon>Euteleostomi</taxon>
        <taxon>Archelosauria</taxon>
        <taxon>Archosauria</taxon>
        <taxon>Dinosauria</taxon>
        <taxon>Saurischia</taxon>
        <taxon>Theropoda</taxon>
        <taxon>Coelurosauria</taxon>
        <taxon>Aves</taxon>
        <taxon>Neognathae</taxon>
        <taxon>Neoaves</taxon>
        <taxon>Telluraves</taxon>
        <taxon>Coraciimorphae</taxon>
        <taxon>Coraciiformes</taxon>
        <taxon>Coraciidae</taxon>
        <taxon>Eurystomus</taxon>
    </lineage>
</organism>
<dbReference type="OrthoDB" id="8015657at2759"/>
<evidence type="ECO:0000256" key="5">
    <source>
        <dbReference type="ARBA" id="ARBA00022490"/>
    </source>
</evidence>
<accession>A0A7L4D824</accession>
<dbReference type="PANTHER" id="PTHR16299:SF2">
    <property type="entry name" value="CENTROSOMAL PROTEIN KIZUNA"/>
    <property type="match status" value="1"/>
</dbReference>
<keyword evidence="6" id="KW-0206">Cytoskeleton</keyword>
<dbReference type="GO" id="GO:0005813">
    <property type="term" value="C:centrosome"/>
    <property type="evidence" value="ECO:0007669"/>
    <property type="project" value="UniProtKB-SubCell"/>
</dbReference>
<feature type="non-terminal residue" evidence="11">
    <location>
        <position position="484"/>
    </location>
</feature>
<evidence type="ECO:0000256" key="10">
    <source>
        <dbReference type="SAM" id="MobiDB-lite"/>
    </source>
</evidence>
<evidence type="ECO:0000313" key="11">
    <source>
        <dbReference type="EMBL" id="NXW58686.1"/>
    </source>
</evidence>
<name>A0A7L4D824_9AVES</name>
<evidence type="ECO:0000313" key="12">
    <source>
        <dbReference type="Proteomes" id="UP000541249"/>
    </source>
</evidence>
<comment type="caution">
    <text evidence="11">The sequence shown here is derived from an EMBL/GenBank/DDBJ whole genome shotgun (WGS) entry which is preliminary data.</text>
</comment>
<dbReference type="GO" id="GO:0007051">
    <property type="term" value="P:spindle organization"/>
    <property type="evidence" value="ECO:0007669"/>
    <property type="project" value="InterPro"/>
</dbReference>
<dbReference type="PANTHER" id="PTHR16299">
    <property type="entry name" value="CENTROSOMAL PROTEIN KIZUNA"/>
    <property type="match status" value="1"/>
</dbReference>
<keyword evidence="7" id="KW-0966">Cell projection</keyword>
<feature type="region of interest" description="Disordered" evidence="10">
    <location>
        <begin position="155"/>
        <end position="179"/>
    </location>
</feature>
<evidence type="ECO:0000256" key="8">
    <source>
        <dbReference type="ARBA" id="ARBA00024919"/>
    </source>
</evidence>
<dbReference type="AlphaFoldDB" id="A0A7L4D824"/>
<gene>
    <name evidence="11" type="primary">Kiz</name>
    <name evidence="11" type="ORF">EURGUL_R08414</name>
</gene>
<keyword evidence="12" id="KW-1185">Reference proteome</keyword>
<feature type="non-terminal residue" evidence="11">
    <location>
        <position position="1"/>
    </location>
</feature>
<evidence type="ECO:0000256" key="7">
    <source>
        <dbReference type="ARBA" id="ARBA00023273"/>
    </source>
</evidence>